<organism evidence="1 2">
    <name type="scientific">Actinomadura chibensis</name>
    <dbReference type="NCBI Taxonomy" id="392828"/>
    <lineage>
        <taxon>Bacteria</taxon>
        <taxon>Bacillati</taxon>
        <taxon>Actinomycetota</taxon>
        <taxon>Actinomycetes</taxon>
        <taxon>Streptosporangiales</taxon>
        <taxon>Thermomonosporaceae</taxon>
        <taxon>Actinomadura</taxon>
    </lineage>
</organism>
<name>A0A5D0NYQ5_9ACTN</name>
<proteinExistence type="predicted"/>
<dbReference type="RefSeq" id="WP_148344200.1">
    <property type="nucleotide sequence ID" value="NZ_VSFG01000001.1"/>
</dbReference>
<reference evidence="1 2" key="1">
    <citation type="submission" date="2019-08" db="EMBL/GenBank/DDBJ databases">
        <title>Actinomadura sp. nov. CYP1-5 isolated from mountain soil.</title>
        <authorList>
            <person name="Songsumanus A."/>
            <person name="Kuncharoen N."/>
            <person name="Kudo T."/>
            <person name="Yuki M."/>
            <person name="Igarashi Y."/>
            <person name="Tanasupawat S."/>
        </authorList>
    </citation>
    <scope>NUCLEOTIDE SEQUENCE [LARGE SCALE GENOMIC DNA]</scope>
    <source>
        <strain evidence="1 2">JCM 14158</strain>
    </source>
</reference>
<evidence type="ECO:0000313" key="1">
    <source>
        <dbReference type="EMBL" id="TYB49595.1"/>
    </source>
</evidence>
<sequence>MTQDFDLGRPVAVDPSGAWHEIPSHPVLRGVDATIARPPERVPRHRIPQMAPDWALAHAGVHRERAA</sequence>
<keyword evidence="2" id="KW-1185">Reference proteome</keyword>
<dbReference type="STRING" id="1220554.GCA_001552135_03543"/>
<accession>A0A5D0NYQ5</accession>
<dbReference type="EMBL" id="VSFG01000001">
    <property type="protein sequence ID" value="TYB49595.1"/>
    <property type="molecule type" value="Genomic_DNA"/>
</dbReference>
<protein>
    <submittedName>
        <fullName evidence="1">Uncharacterized protein</fullName>
    </submittedName>
</protein>
<comment type="caution">
    <text evidence="1">The sequence shown here is derived from an EMBL/GenBank/DDBJ whole genome shotgun (WGS) entry which is preliminary data.</text>
</comment>
<dbReference type="Proteomes" id="UP000323380">
    <property type="component" value="Unassembled WGS sequence"/>
</dbReference>
<dbReference type="AlphaFoldDB" id="A0A5D0NYQ5"/>
<evidence type="ECO:0000313" key="2">
    <source>
        <dbReference type="Proteomes" id="UP000323380"/>
    </source>
</evidence>
<gene>
    <name evidence="1" type="ORF">FXF69_11120</name>
</gene>